<dbReference type="PANTHER" id="PTHR42109:SF2">
    <property type="entry name" value="INTEGRAL MEMBRANE PROTEIN"/>
    <property type="match status" value="1"/>
</dbReference>
<feature type="domain" description="DUF7702" evidence="2">
    <location>
        <begin position="7"/>
        <end position="242"/>
    </location>
</feature>
<evidence type="ECO:0000313" key="4">
    <source>
        <dbReference type="Proteomes" id="UP001174694"/>
    </source>
</evidence>
<feature type="transmembrane region" description="Helical" evidence="1">
    <location>
        <begin position="144"/>
        <end position="166"/>
    </location>
</feature>
<reference evidence="3" key="1">
    <citation type="submission" date="2022-07" db="EMBL/GenBank/DDBJ databases">
        <title>Fungi with potential for degradation of polypropylene.</title>
        <authorList>
            <person name="Gostincar C."/>
        </authorList>
    </citation>
    <scope>NUCLEOTIDE SEQUENCE</scope>
    <source>
        <strain evidence="3">EXF-13308</strain>
    </source>
</reference>
<organism evidence="3 4">
    <name type="scientific">Pleurostoma richardsiae</name>
    <dbReference type="NCBI Taxonomy" id="41990"/>
    <lineage>
        <taxon>Eukaryota</taxon>
        <taxon>Fungi</taxon>
        <taxon>Dikarya</taxon>
        <taxon>Ascomycota</taxon>
        <taxon>Pezizomycotina</taxon>
        <taxon>Sordariomycetes</taxon>
        <taxon>Sordariomycetidae</taxon>
        <taxon>Calosphaeriales</taxon>
        <taxon>Pleurostomataceae</taxon>
        <taxon>Pleurostoma</taxon>
    </lineage>
</organism>
<accession>A0AA38VNI2</accession>
<feature type="transmembrane region" description="Helical" evidence="1">
    <location>
        <begin position="70"/>
        <end position="97"/>
    </location>
</feature>
<keyword evidence="1" id="KW-0812">Transmembrane</keyword>
<dbReference type="InterPro" id="IPR056119">
    <property type="entry name" value="DUF7702"/>
</dbReference>
<keyword evidence="1" id="KW-0472">Membrane</keyword>
<feature type="transmembrane region" description="Helical" evidence="1">
    <location>
        <begin position="211"/>
        <end position="235"/>
    </location>
</feature>
<keyword evidence="4" id="KW-1185">Reference proteome</keyword>
<protein>
    <recommendedName>
        <fullName evidence="2">DUF7702 domain-containing protein</fullName>
    </recommendedName>
</protein>
<feature type="transmembrane region" description="Helical" evidence="1">
    <location>
        <begin position="43"/>
        <end position="64"/>
    </location>
</feature>
<evidence type="ECO:0000259" key="2">
    <source>
        <dbReference type="Pfam" id="PF24800"/>
    </source>
</evidence>
<dbReference type="Pfam" id="PF24800">
    <property type="entry name" value="DUF7702"/>
    <property type="match status" value="1"/>
</dbReference>
<feature type="transmembrane region" description="Helical" evidence="1">
    <location>
        <begin position="12"/>
        <end position="31"/>
    </location>
</feature>
<keyword evidence="1" id="KW-1133">Transmembrane helix</keyword>
<name>A0AA38VNI2_9PEZI</name>
<dbReference type="EMBL" id="JANBVO010000034">
    <property type="protein sequence ID" value="KAJ9137510.1"/>
    <property type="molecule type" value="Genomic_DNA"/>
</dbReference>
<dbReference type="Proteomes" id="UP001174694">
    <property type="component" value="Unassembled WGS sequence"/>
</dbReference>
<gene>
    <name evidence="3" type="ORF">NKR23_g9154</name>
</gene>
<feature type="transmembrane region" description="Helical" evidence="1">
    <location>
        <begin position="178"/>
        <end position="199"/>
    </location>
</feature>
<sequence length="269" mass="28862">MGAAGQFTYRDGVAVLQLVAFVVYLGCAFLLCSRHGFSRSSGWVILITFSLLRILGASFQLATINYPGRAAYGGALICQSIGLSPLTVLNIGLLSRVNRFVTNGVTKKIFTLLSVASFAGISLAIYGGTKSAQSPDPFQSNSEVKVAVCIFAGIYVAAVALFLTLMRQWRFIPREENKLMVCFALCAPFIAVRLAYALVADFANDPQFNAFNGNVTIFLCMAVLEEIVAVALCVFTGLRLRVLPKDGAVMTASDSEVPDGRSESKPTAE</sequence>
<evidence type="ECO:0000256" key="1">
    <source>
        <dbReference type="SAM" id="Phobius"/>
    </source>
</evidence>
<proteinExistence type="predicted"/>
<feature type="transmembrane region" description="Helical" evidence="1">
    <location>
        <begin position="109"/>
        <end position="129"/>
    </location>
</feature>
<dbReference type="AlphaFoldDB" id="A0AA38VNI2"/>
<dbReference type="PANTHER" id="PTHR42109">
    <property type="entry name" value="UNPLACED GENOMIC SCAFFOLD UM_SCAF_CONTIG_1.265, WHOLE GENOME SHOTGUN SEQUENCE"/>
    <property type="match status" value="1"/>
</dbReference>
<evidence type="ECO:0000313" key="3">
    <source>
        <dbReference type="EMBL" id="KAJ9137510.1"/>
    </source>
</evidence>
<comment type="caution">
    <text evidence="3">The sequence shown here is derived from an EMBL/GenBank/DDBJ whole genome shotgun (WGS) entry which is preliminary data.</text>
</comment>